<dbReference type="InterPro" id="IPR027640">
    <property type="entry name" value="Kinesin-like_fam"/>
</dbReference>
<evidence type="ECO:0000256" key="1">
    <source>
        <dbReference type="ARBA" id="ARBA00023175"/>
    </source>
</evidence>
<feature type="domain" description="Kinesin motor" evidence="3">
    <location>
        <begin position="1"/>
        <end position="118"/>
    </location>
</feature>
<accession>A0A803R7Y9</accession>
<dbReference type="EnsemblPlants" id="novel_model_6165_5bd9a17a.12.5bd9b13c">
    <property type="protein sequence ID" value="cds.novel_model_6165_5bd9a17a.12.5bd9b13c"/>
    <property type="gene ID" value="novel_gene_3190_5bd9a17a"/>
</dbReference>
<dbReference type="InterPro" id="IPR036961">
    <property type="entry name" value="Kinesin_motor_dom_sf"/>
</dbReference>
<dbReference type="Gene3D" id="3.40.850.10">
    <property type="entry name" value="Kinesin motor domain"/>
    <property type="match status" value="1"/>
</dbReference>
<comment type="similarity">
    <text evidence="2">Belongs to the TRAFAC class myosin-kinesin ATPase superfamily. Kinesin family.</text>
</comment>
<organism evidence="4 5">
    <name type="scientific">Cannabis sativa</name>
    <name type="common">Hemp</name>
    <name type="synonym">Marijuana</name>
    <dbReference type="NCBI Taxonomy" id="3483"/>
    <lineage>
        <taxon>Eukaryota</taxon>
        <taxon>Viridiplantae</taxon>
        <taxon>Streptophyta</taxon>
        <taxon>Embryophyta</taxon>
        <taxon>Tracheophyta</taxon>
        <taxon>Spermatophyta</taxon>
        <taxon>Magnoliopsida</taxon>
        <taxon>eudicotyledons</taxon>
        <taxon>Gunneridae</taxon>
        <taxon>Pentapetalae</taxon>
        <taxon>rosids</taxon>
        <taxon>fabids</taxon>
        <taxon>Rosales</taxon>
        <taxon>Cannabaceae</taxon>
        <taxon>Cannabis</taxon>
    </lineage>
</organism>
<dbReference type="EnsemblPlants" id="novel_model_6167_5bd9a17a.9.5bd9b13c">
    <property type="protein sequence ID" value="cds.novel_model_6167_5bd9a17a.9.5bd9b13c"/>
    <property type="gene ID" value="novel_gene_3190_5bd9a17a"/>
</dbReference>
<dbReference type="OrthoDB" id="3176171at2759"/>
<name>A0A803R7Y9_CANSA</name>
<reference evidence="4" key="2">
    <citation type="submission" date="2021-03" db="UniProtKB">
        <authorList>
            <consortium name="EnsemblPlants"/>
        </authorList>
    </citation>
    <scope>IDENTIFICATION</scope>
</reference>
<evidence type="ECO:0000256" key="2">
    <source>
        <dbReference type="PROSITE-ProRule" id="PRU00283"/>
    </source>
</evidence>
<proteinExistence type="inferred from homology"/>
<dbReference type="EnsemblPlants" id="novel_model_6171_5bd9a17a.14.5bd9b13c">
    <property type="protein sequence ID" value="cds.novel_model_6171_5bd9a17a.14.5bd9b13c"/>
    <property type="gene ID" value="novel_gene_3190_5bd9a17a"/>
</dbReference>
<dbReference type="Gramene" id="novel_model_6167_5bd9a17a.9.5bd9b13c">
    <property type="protein sequence ID" value="cds.novel_model_6167_5bd9a17a.9.5bd9b13c"/>
    <property type="gene ID" value="novel_gene_3190_5bd9a17a"/>
</dbReference>
<dbReference type="GO" id="GO:0003777">
    <property type="term" value="F:microtubule motor activity"/>
    <property type="evidence" value="ECO:0007669"/>
    <property type="project" value="InterPro"/>
</dbReference>
<evidence type="ECO:0000313" key="5">
    <source>
        <dbReference type="Proteomes" id="UP000596661"/>
    </source>
</evidence>
<evidence type="ECO:0000259" key="3">
    <source>
        <dbReference type="PROSITE" id="PS50067"/>
    </source>
</evidence>
<keyword evidence="1" id="KW-0505">Motor protein</keyword>
<accession>A0A803R7Y2</accession>
<dbReference type="GO" id="GO:0005524">
    <property type="term" value="F:ATP binding"/>
    <property type="evidence" value="ECO:0007669"/>
    <property type="project" value="InterPro"/>
</dbReference>
<keyword evidence="5" id="KW-1185">Reference proteome</keyword>
<dbReference type="InterPro" id="IPR027417">
    <property type="entry name" value="P-loop_NTPase"/>
</dbReference>
<dbReference type="InterPro" id="IPR001752">
    <property type="entry name" value="Kinesin_motor_dom"/>
</dbReference>
<dbReference type="Gramene" id="novel_model_6165_5bd9a17a.12.5bd9b13c">
    <property type="protein sequence ID" value="cds.novel_model_6165_5bd9a17a.12.5bd9b13c"/>
    <property type="gene ID" value="novel_gene_3190_5bd9a17a"/>
</dbReference>
<dbReference type="GO" id="GO:0008017">
    <property type="term" value="F:microtubule binding"/>
    <property type="evidence" value="ECO:0007669"/>
    <property type="project" value="InterPro"/>
</dbReference>
<dbReference type="PANTHER" id="PTHR47968">
    <property type="entry name" value="CENTROMERE PROTEIN E"/>
    <property type="match status" value="1"/>
</dbReference>
<dbReference type="Gramene" id="novel_model_6166_5bd9a17a.10.5bd9b13c">
    <property type="protein sequence ID" value="cds.novel_model_6166_5bd9a17a.10.5bd9b13c"/>
    <property type="gene ID" value="novel_gene_3190_5bd9a17a"/>
</dbReference>
<protein>
    <recommendedName>
        <fullName evidence="3">Kinesin motor domain-containing protein</fullName>
    </recommendedName>
</protein>
<dbReference type="Pfam" id="PF00225">
    <property type="entry name" value="Kinesin"/>
    <property type="match status" value="1"/>
</dbReference>
<comment type="caution">
    <text evidence="2">Lacks conserved residue(s) required for the propagation of feature annotation.</text>
</comment>
<dbReference type="SUPFAM" id="SSF52540">
    <property type="entry name" value="P-loop containing nucleoside triphosphate hydrolases"/>
    <property type="match status" value="1"/>
</dbReference>
<dbReference type="GO" id="GO:0007018">
    <property type="term" value="P:microtubule-based movement"/>
    <property type="evidence" value="ECO:0007669"/>
    <property type="project" value="InterPro"/>
</dbReference>
<dbReference type="PROSITE" id="PS50067">
    <property type="entry name" value="KINESIN_MOTOR_2"/>
    <property type="match status" value="1"/>
</dbReference>
<dbReference type="Gramene" id="novel_model_6171_5bd9a17a.14.5bd9b13c">
    <property type="protein sequence ID" value="cds.novel_model_6171_5bd9a17a.14.5bd9b13c"/>
    <property type="gene ID" value="novel_gene_3190_5bd9a17a"/>
</dbReference>
<dbReference type="EnsemblPlants" id="novel_model_6166_5bd9a17a.10.5bd9b13c">
    <property type="protein sequence ID" value="cds.novel_model_6166_5bd9a17a.10.5bd9b13c"/>
    <property type="gene ID" value="novel_gene_3190_5bd9a17a"/>
</dbReference>
<dbReference type="PANTHER" id="PTHR47968:SF55">
    <property type="entry name" value="KINESIN-LIKE PROTEIN KIN-7H"/>
    <property type="match status" value="1"/>
</dbReference>
<accession>A0A803R7Y4</accession>
<evidence type="ECO:0000313" key="4">
    <source>
        <dbReference type="EnsemblPlants" id="cds.novel_model_6171_5bd9a17a.14.5bd9b13c"/>
    </source>
</evidence>
<dbReference type="AlphaFoldDB" id="A0A803R7Y9"/>
<accession>A0A803R7Y3</accession>
<dbReference type="EMBL" id="UZAU01000649">
    <property type="status" value="NOT_ANNOTATED_CDS"/>
    <property type="molecule type" value="Genomic_DNA"/>
</dbReference>
<reference evidence="4 5" key="1">
    <citation type="submission" date="2018-11" db="EMBL/GenBank/DDBJ databases">
        <authorList>
            <person name="Grassa J C."/>
        </authorList>
    </citation>
    <scope>NUCLEOTIDE SEQUENCE [LARGE SCALE GENOMIC DNA]</scope>
</reference>
<dbReference type="Proteomes" id="UP000596661">
    <property type="component" value="Chromosome 7"/>
</dbReference>
<sequence>MSGITEYTVADIYDYVEKHNEKDYVMKLSAMEIYNESMRDLLSADNTLRLLDDPERGTIVERLTEETLRDRNHFKELSVCEAQRQIGETSLNEASSSRIRLFDWYDCMLSPQSSYLTI</sequence>